<evidence type="ECO:0000256" key="9">
    <source>
        <dbReference type="ARBA" id="ARBA00023172"/>
    </source>
</evidence>
<evidence type="ECO:0000256" key="10">
    <source>
        <dbReference type="ARBA" id="ARBA00023204"/>
    </source>
</evidence>
<keyword evidence="10" id="KW-0234">DNA repair</keyword>
<keyword evidence="4" id="KW-0132">Cell division</keyword>
<organism evidence="15 16">
    <name type="scientific">Candidatus Woesebacteria bacterium RIFCSPHIGHO2_01_FULL_38_9</name>
    <dbReference type="NCBI Taxonomy" id="1802492"/>
    <lineage>
        <taxon>Bacteria</taxon>
        <taxon>Candidatus Woeseibacteriota</taxon>
    </lineage>
</organism>
<evidence type="ECO:0000256" key="11">
    <source>
        <dbReference type="ARBA" id="ARBA00023306"/>
    </source>
</evidence>
<evidence type="ECO:0000256" key="12">
    <source>
        <dbReference type="ARBA" id="ARBA00034003"/>
    </source>
</evidence>
<dbReference type="SUPFAM" id="SSF56091">
    <property type="entry name" value="DNA ligase/mRNA capping enzyme, catalytic domain"/>
    <property type="match status" value="1"/>
</dbReference>
<keyword evidence="3" id="KW-0436">Ligase</keyword>
<feature type="domain" description="ATP-dependent DNA ligase family profile" evidence="14">
    <location>
        <begin position="338"/>
        <end position="474"/>
    </location>
</feature>
<evidence type="ECO:0000259" key="14">
    <source>
        <dbReference type="PROSITE" id="PS50160"/>
    </source>
</evidence>
<dbReference type="GO" id="GO:0006281">
    <property type="term" value="P:DNA repair"/>
    <property type="evidence" value="ECO:0007669"/>
    <property type="project" value="UniProtKB-KW"/>
</dbReference>
<dbReference type="EMBL" id="MGGE01000009">
    <property type="protein sequence ID" value="OGM21685.1"/>
    <property type="molecule type" value="Genomic_DNA"/>
</dbReference>
<protein>
    <recommendedName>
        <fullName evidence="2">DNA ligase (ATP)</fullName>
        <ecNumber evidence="2">6.5.1.1</ecNumber>
    </recommendedName>
</protein>
<evidence type="ECO:0000256" key="7">
    <source>
        <dbReference type="ARBA" id="ARBA00022763"/>
    </source>
</evidence>
<reference evidence="15 16" key="1">
    <citation type="journal article" date="2016" name="Nat. Commun.">
        <title>Thousands of microbial genomes shed light on interconnected biogeochemical processes in an aquifer system.</title>
        <authorList>
            <person name="Anantharaman K."/>
            <person name="Brown C.T."/>
            <person name="Hug L.A."/>
            <person name="Sharon I."/>
            <person name="Castelle C.J."/>
            <person name="Probst A.J."/>
            <person name="Thomas B.C."/>
            <person name="Singh A."/>
            <person name="Wilkins M.J."/>
            <person name="Karaoz U."/>
            <person name="Brodie E.L."/>
            <person name="Williams K.H."/>
            <person name="Hubbard S.S."/>
            <person name="Banfield J.F."/>
        </authorList>
    </citation>
    <scope>NUCLEOTIDE SEQUENCE [LARGE SCALE GENOMIC DNA]</scope>
</reference>
<comment type="caution">
    <text evidence="15">The sequence shown here is derived from an EMBL/GenBank/DDBJ whole genome shotgun (WGS) entry which is preliminary data.</text>
</comment>
<evidence type="ECO:0000313" key="16">
    <source>
        <dbReference type="Proteomes" id="UP000178419"/>
    </source>
</evidence>
<dbReference type="InterPro" id="IPR012310">
    <property type="entry name" value="DNA_ligase_ATP-dep_cent"/>
</dbReference>
<dbReference type="GO" id="GO:0005524">
    <property type="term" value="F:ATP binding"/>
    <property type="evidence" value="ECO:0007669"/>
    <property type="project" value="UniProtKB-KW"/>
</dbReference>
<comment type="similarity">
    <text evidence="1 13">Belongs to the ATP-dependent DNA ligase family.</text>
</comment>
<dbReference type="PANTHER" id="PTHR45674">
    <property type="entry name" value="DNA LIGASE 1/3 FAMILY MEMBER"/>
    <property type="match status" value="1"/>
</dbReference>
<keyword evidence="11" id="KW-0131">Cell cycle</keyword>
<dbReference type="EC" id="6.5.1.1" evidence="2"/>
<dbReference type="Gene3D" id="2.40.50.140">
    <property type="entry name" value="Nucleic acid-binding proteins"/>
    <property type="match status" value="1"/>
</dbReference>
<gene>
    <name evidence="15" type="ORF">A2714_05280</name>
</gene>
<evidence type="ECO:0000256" key="8">
    <source>
        <dbReference type="ARBA" id="ARBA00022840"/>
    </source>
</evidence>
<comment type="catalytic activity">
    <reaction evidence="12">
        <text>ATP + (deoxyribonucleotide)n-3'-hydroxyl + 5'-phospho-(deoxyribonucleotide)m = (deoxyribonucleotide)n+m + AMP + diphosphate.</text>
        <dbReference type="EC" id="6.5.1.1"/>
    </reaction>
</comment>
<evidence type="ECO:0000256" key="4">
    <source>
        <dbReference type="ARBA" id="ARBA00022618"/>
    </source>
</evidence>
<name>A0A1F7Y559_9BACT</name>
<evidence type="ECO:0000313" key="15">
    <source>
        <dbReference type="EMBL" id="OGM21685.1"/>
    </source>
</evidence>
<dbReference type="Pfam" id="PF01068">
    <property type="entry name" value="DNA_ligase_A_M"/>
    <property type="match status" value="1"/>
</dbReference>
<dbReference type="GO" id="GO:0003677">
    <property type="term" value="F:DNA binding"/>
    <property type="evidence" value="ECO:0007669"/>
    <property type="project" value="InterPro"/>
</dbReference>
<dbReference type="AlphaFoldDB" id="A0A1F7Y559"/>
<dbReference type="Pfam" id="PF04675">
    <property type="entry name" value="DNA_ligase_A_N"/>
    <property type="match status" value="1"/>
</dbReference>
<dbReference type="InterPro" id="IPR000977">
    <property type="entry name" value="DNA_ligase_ATP-dep"/>
</dbReference>
<proteinExistence type="inferred from homology"/>
<dbReference type="GO" id="GO:0071897">
    <property type="term" value="P:DNA biosynthetic process"/>
    <property type="evidence" value="ECO:0007669"/>
    <property type="project" value="InterPro"/>
</dbReference>
<keyword evidence="5" id="KW-0235">DNA replication</keyword>
<evidence type="ECO:0000256" key="5">
    <source>
        <dbReference type="ARBA" id="ARBA00022705"/>
    </source>
</evidence>
<dbReference type="Gene3D" id="1.10.3260.10">
    <property type="entry name" value="DNA ligase, ATP-dependent, N-terminal domain"/>
    <property type="match status" value="1"/>
</dbReference>
<keyword evidence="8" id="KW-0067">ATP-binding</keyword>
<dbReference type="InterPro" id="IPR036599">
    <property type="entry name" value="DNA_ligase_N_sf"/>
</dbReference>
<evidence type="ECO:0000256" key="1">
    <source>
        <dbReference type="ARBA" id="ARBA00007572"/>
    </source>
</evidence>
<dbReference type="PANTHER" id="PTHR45674:SF4">
    <property type="entry name" value="DNA LIGASE 1"/>
    <property type="match status" value="1"/>
</dbReference>
<evidence type="ECO:0000256" key="3">
    <source>
        <dbReference type="ARBA" id="ARBA00022598"/>
    </source>
</evidence>
<evidence type="ECO:0000256" key="2">
    <source>
        <dbReference type="ARBA" id="ARBA00012727"/>
    </source>
</evidence>
<sequence length="583" mass="66303">MKFRELSLYLQQLEKTASRIEITKILAEFFRKADAAEIDKATYLLLGKLAPNYKGIVFNIKDRMMIRILAKAYGKDQRVVLSKYKQKGDLGGVAQDLASGRGGNISVTEVYEKLLKVAEEHGEDSQERKVLGLAQILSLLDPLSSRYVTRIPLGRLRLGFSDKTILDALSWMEKGDKSAKNALERAYEVLPDVGLLAKEVKLKGIERATKDASPMLGVPIMPMLAQRLKSPSEMIEKMGEVAVEPKFDGLRISIHFKSKGFAKDVTEGLKSNNDKVKAFTRNMNETSWMFPELKLAESFIKADEVILDSEAVGVDETRKILANFQQTMTRRRKHEIEKISAQIPIKFYVFDILYKDGKSLIDLKYLERRKMLEKTVKDGRLFEVVAYQITDKPEEIKFQNSQKRKMGFEGIIIKRLSSEYVPGRTGWRWVKMKEAEESVGKMADTVDCVVMGYTRGKGKRVSFGLGQFLVGVRDNEEIKTVTKVGTGLTDEQFRELKKRLSGLEVKEKPKNYEVNKLLEPDFWVVPEVVVEIAADEVTKSPTHSSGYALRFPRLVRFRDDKDPTGATTVKELKKLLDMQKFDI</sequence>
<evidence type="ECO:0000256" key="13">
    <source>
        <dbReference type="RuleBase" id="RU004196"/>
    </source>
</evidence>
<dbReference type="GO" id="GO:0051301">
    <property type="term" value="P:cell division"/>
    <property type="evidence" value="ECO:0007669"/>
    <property type="project" value="UniProtKB-KW"/>
</dbReference>
<dbReference type="PROSITE" id="PS50160">
    <property type="entry name" value="DNA_LIGASE_A3"/>
    <property type="match status" value="1"/>
</dbReference>
<evidence type="ECO:0000256" key="6">
    <source>
        <dbReference type="ARBA" id="ARBA00022741"/>
    </source>
</evidence>
<accession>A0A1F7Y559</accession>
<dbReference type="SUPFAM" id="SSF50249">
    <property type="entry name" value="Nucleic acid-binding proteins"/>
    <property type="match status" value="1"/>
</dbReference>
<dbReference type="GO" id="GO:0006310">
    <property type="term" value="P:DNA recombination"/>
    <property type="evidence" value="ECO:0007669"/>
    <property type="project" value="UniProtKB-KW"/>
</dbReference>
<dbReference type="InterPro" id="IPR012308">
    <property type="entry name" value="DNA_ligase_ATP-dep_N"/>
</dbReference>
<dbReference type="InterPro" id="IPR012340">
    <property type="entry name" value="NA-bd_OB-fold"/>
</dbReference>
<dbReference type="Proteomes" id="UP000178419">
    <property type="component" value="Unassembled WGS sequence"/>
</dbReference>
<dbReference type="InterPro" id="IPR050191">
    <property type="entry name" value="ATP-dep_DNA_ligase"/>
</dbReference>
<dbReference type="GO" id="GO:0003910">
    <property type="term" value="F:DNA ligase (ATP) activity"/>
    <property type="evidence" value="ECO:0007669"/>
    <property type="project" value="UniProtKB-EC"/>
</dbReference>
<dbReference type="InterPro" id="IPR012309">
    <property type="entry name" value="DNA_ligase_ATP-dep_C"/>
</dbReference>
<keyword evidence="7" id="KW-0227">DNA damage</keyword>
<dbReference type="Pfam" id="PF04679">
    <property type="entry name" value="DNA_ligase_A_C"/>
    <property type="match status" value="1"/>
</dbReference>
<dbReference type="GO" id="GO:0006273">
    <property type="term" value="P:lagging strand elongation"/>
    <property type="evidence" value="ECO:0007669"/>
    <property type="project" value="TreeGrafter"/>
</dbReference>
<dbReference type="SUPFAM" id="SSF117018">
    <property type="entry name" value="ATP-dependent DNA ligase DNA-binding domain"/>
    <property type="match status" value="1"/>
</dbReference>
<dbReference type="NCBIfam" id="TIGR00574">
    <property type="entry name" value="dnl1"/>
    <property type="match status" value="1"/>
</dbReference>
<keyword evidence="9" id="KW-0233">DNA recombination</keyword>
<keyword evidence="6" id="KW-0547">Nucleotide-binding</keyword>
<dbReference type="Gene3D" id="3.30.470.30">
    <property type="entry name" value="DNA ligase/mRNA capping enzyme"/>
    <property type="match status" value="1"/>
</dbReference>